<accession>A0ABU1VHK9</accession>
<keyword evidence="3" id="KW-1185">Reference proteome</keyword>
<proteinExistence type="predicted"/>
<evidence type="ECO:0000313" key="3">
    <source>
        <dbReference type="Proteomes" id="UP001265550"/>
    </source>
</evidence>
<dbReference type="InterPro" id="IPR011008">
    <property type="entry name" value="Dimeric_a/b-barrel"/>
</dbReference>
<feature type="domain" description="DUF1330" evidence="1">
    <location>
        <begin position="3"/>
        <end position="95"/>
    </location>
</feature>
<dbReference type="EMBL" id="JAVDWE010000018">
    <property type="protein sequence ID" value="MDR7096969.1"/>
    <property type="molecule type" value="Genomic_DNA"/>
</dbReference>
<reference evidence="2 3" key="1">
    <citation type="submission" date="2023-07" db="EMBL/GenBank/DDBJ databases">
        <title>Sorghum-associated microbial communities from plants grown in Nebraska, USA.</title>
        <authorList>
            <person name="Schachtman D."/>
        </authorList>
    </citation>
    <scope>NUCLEOTIDE SEQUENCE [LARGE SCALE GENOMIC DNA]</scope>
    <source>
        <strain evidence="2 3">BE240</strain>
    </source>
</reference>
<dbReference type="InterPro" id="IPR010753">
    <property type="entry name" value="DUF1330"/>
</dbReference>
<gene>
    <name evidence="2" type="ORF">J2X09_004738</name>
</gene>
<protein>
    <submittedName>
        <fullName evidence="2">Uncharacterized protein (DUF1330 family)</fullName>
    </submittedName>
</protein>
<name>A0ABU1VHK9_9BURK</name>
<evidence type="ECO:0000259" key="1">
    <source>
        <dbReference type="Pfam" id="PF07045"/>
    </source>
</evidence>
<dbReference type="Proteomes" id="UP001265550">
    <property type="component" value="Unassembled WGS sequence"/>
</dbReference>
<dbReference type="PANTHER" id="PTHR41521">
    <property type="match status" value="1"/>
</dbReference>
<dbReference type="Gene3D" id="3.30.70.100">
    <property type="match status" value="1"/>
</dbReference>
<dbReference type="PANTHER" id="PTHR41521:SF4">
    <property type="entry name" value="BLR0684 PROTEIN"/>
    <property type="match status" value="1"/>
</dbReference>
<dbReference type="Pfam" id="PF07045">
    <property type="entry name" value="DUF1330"/>
    <property type="match status" value="1"/>
</dbReference>
<dbReference type="RefSeq" id="WP_204735262.1">
    <property type="nucleotide sequence ID" value="NZ_JAVDWE010000018.1"/>
</dbReference>
<dbReference type="SUPFAM" id="SSF54909">
    <property type="entry name" value="Dimeric alpha+beta barrel"/>
    <property type="match status" value="1"/>
</dbReference>
<sequence length="100" mass="11053">MAAYWLSRCVVRDPVEYKKYTDRVPAIIAAHGGKVLARGGRYQIMEGPETFHRFVVIEFPTLEAGVNCFQSPEYTEAASFRRGDAGIVENVIVEGGDATV</sequence>
<comment type="caution">
    <text evidence="2">The sequence shown here is derived from an EMBL/GenBank/DDBJ whole genome shotgun (WGS) entry which is preliminary data.</text>
</comment>
<organism evidence="2 3">
    <name type="scientific">Hydrogenophaga laconesensis</name>
    <dbReference type="NCBI Taxonomy" id="1805971"/>
    <lineage>
        <taxon>Bacteria</taxon>
        <taxon>Pseudomonadati</taxon>
        <taxon>Pseudomonadota</taxon>
        <taxon>Betaproteobacteria</taxon>
        <taxon>Burkholderiales</taxon>
        <taxon>Comamonadaceae</taxon>
        <taxon>Hydrogenophaga</taxon>
    </lineage>
</organism>
<evidence type="ECO:0000313" key="2">
    <source>
        <dbReference type="EMBL" id="MDR7096969.1"/>
    </source>
</evidence>